<reference evidence="3 4" key="1">
    <citation type="journal article" date="2015" name="Microbiome">
        <title>Genomic resolution of linkages in carbon, nitrogen, and sulfur cycling among widespread estuary sediment bacteria.</title>
        <authorList>
            <person name="Baker B.J."/>
            <person name="Lazar C.S."/>
            <person name="Teske A.P."/>
            <person name="Dick G.J."/>
        </authorList>
    </citation>
    <scope>NUCLEOTIDE SEQUENCE [LARGE SCALE GENOMIC DNA]</scope>
    <source>
        <strain evidence="3">SM23_60</strain>
    </source>
</reference>
<dbReference type="InterPro" id="IPR036105">
    <property type="entry name" value="DiNase_FeMo-co_biosyn_sf"/>
</dbReference>
<feature type="domain" description="Dinitrogenase iron-molybdenum cofactor biosynthesis" evidence="2">
    <location>
        <begin position="15"/>
        <end position="104"/>
    </location>
</feature>
<dbReference type="Gene3D" id="3.30.420.130">
    <property type="entry name" value="Dinitrogenase iron-molybdenum cofactor biosynthesis domain"/>
    <property type="match status" value="1"/>
</dbReference>
<proteinExistence type="predicted"/>
<evidence type="ECO:0000256" key="1">
    <source>
        <dbReference type="SAM" id="MobiDB-lite"/>
    </source>
</evidence>
<dbReference type="InterPro" id="IPR003731">
    <property type="entry name" value="Di-Nase_FeMo-co_biosynth"/>
</dbReference>
<evidence type="ECO:0000313" key="3">
    <source>
        <dbReference type="EMBL" id="KPK69591.1"/>
    </source>
</evidence>
<gene>
    <name evidence="3" type="ORF">AMJ87_10285</name>
</gene>
<dbReference type="CDD" id="cd00851">
    <property type="entry name" value="MTH1175"/>
    <property type="match status" value="1"/>
</dbReference>
<protein>
    <submittedName>
        <fullName evidence="3">Dinitrogenase iron-molybdenum cofactor biosynthesis protein</fullName>
    </submittedName>
</protein>
<dbReference type="Proteomes" id="UP000051096">
    <property type="component" value="Unassembled WGS sequence"/>
</dbReference>
<evidence type="ECO:0000259" key="2">
    <source>
        <dbReference type="Pfam" id="PF02579"/>
    </source>
</evidence>
<comment type="caution">
    <text evidence="3">The sequence shown here is derived from an EMBL/GenBank/DDBJ whole genome shotgun (WGS) entry which is preliminary data.</text>
</comment>
<feature type="compositionally biased region" description="Polar residues" evidence="1">
    <location>
        <begin position="105"/>
        <end position="115"/>
    </location>
</feature>
<accession>A0A0S8G900</accession>
<organism evidence="3 4">
    <name type="scientific">candidate division WOR_3 bacterium SM23_60</name>
    <dbReference type="NCBI Taxonomy" id="1703780"/>
    <lineage>
        <taxon>Bacteria</taxon>
        <taxon>Bacteria division WOR-3</taxon>
    </lineage>
</organism>
<dbReference type="Pfam" id="PF02579">
    <property type="entry name" value="Nitro_FeMo-Co"/>
    <property type="match status" value="1"/>
</dbReference>
<sequence>MSKKICITSQGDTLDAQVDPRFGRCAYFIVIDTETKEFEAIQNPNMEAAGGAGIQSGQFMVDKQVSAVLTGNVGPNAFQTLQAAGIDVITGVAGSVREAVEKYSSNKLKPTQGPSVGSKFGLPG</sequence>
<dbReference type="InterPro" id="IPR033913">
    <property type="entry name" value="MTH1175_dom"/>
</dbReference>
<name>A0A0S8G900_UNCW3</name>
<feature type="region of interest" description="Disordered" evidence="1">
    <location>
        <begin position="105"/>
        <end position="124"/>
    </location>
</feature>
<dbReference type="AlphaFoldDB" id="A0A0S8G900"/>
<dbReference type="PANTHER" id="PTHR42983:SF1">
    <property type="entry name" value="IRON-MOLYBDENUM PROTEIN"/>
    <property type="match status" value="1"/>
</dbReference>
<evidence type="ECO:0000313" key="4">
    <source>
        <dbReference type="Proteomes" id="UP000051096"/>
    </source>
</evidence>
<dbReference type="PANTHER" id="PTHR42983">
    <property type="entry name" value="DINITROGENASE IRON-MOLYBDENUM COFACTOR PROTEIN-RELATED"/>
    <property type="match status" value="1"/>
</dbReference>
<dbReference type="SUPFAM" id="SSF53146">
    <property type="entry name" value="Nitrogenase accessory factor-like"/>
    <property type="match status" value="1"/>
</dbReference>
<dbReference type="EMBL" id="LJUO01000120">
    <property type="protein sequence ID" value="KPK69591.1"/>
    <property type="molecule type" value="Genomic_DNA"/>
</dbReference>